<reference evidence="2" key="1">
    <citation type="journal article" date="2014" name="Front. Microbiol.">
        <title>High frequency of phylogenetically diverse reductive dehalogenase-homologous genes in deep subseafloor sedimentary metagenomes.</title>
        <authorList>
            <person name="Kawai M."/>
            <person name="Futagami T."/>
            <person name="Toyoda A."/>
            <person name="Takaki Y."/>
            <person name="Nishi S."/>
            <person name="Hori S."/>
            <person name="Arai W."/>
            <person name="Tsubouchi T."/>
            <person name="Morono Y."/>
            <person name="Uchiyama I."/>
            <person name="Ito T."/>
            <person name="Fujiyama A."/>
            <person name="Inagaki F."/>
            <person name="Takami H."/>
        </authorList>
    </citation>
    <scope>NUCLEOTIDE SEQUENCE</scope>
    <source>
        <strain evidence="2">Expedition CK06-06</strain>
    </source>
</reference>
<comment type="caution">
    <text evidence="2">The sequence shown here is derived from an EMBL/GenBank/DDBJ whole genome shotgun (WGS) entry which is preliminary data.</text>
</comment>
<feature type="coiled-coil region" evidence="1">
    <location>
        <begin position="21"/>
        <end position="55"/>
    </location>
</feature>
<gene>
    <name evidence="2" type="ORF">S01H4_63375</name>
</gene>
<dbReference type="AlphaFoldDB" id="X1D1N6"/>
<name>X1D1N6_9ZZZZ</name>
<proteinExistence type="predicted"/>
<protein>
    <submittedName>
        <fullName evidence="2">Uncharacterized protein</fullName>
    </submittedName>
</protein>
<evidence type="ECO:0000313" key="2">
    <source>
        <dbReference type="EMBL" id="GAH14052.1"/>
    </source>
</evidence>
<keyword evidence="1" id="KW-0175">Coiled coil</keyword>
<accession>X1D1N6</accession>
<organism evidence="2">
    <name type="scientific">marine sediment metagenome</name>
    <dbReference type="NCBI Taxonomy" id="412755"/>
    <lineage>
        <taxon>unclassified sequences</taxon>
        <taxon>metagenomes</taxon>
        <taxon>ecological metagenomes</taxon>
    </lineage>
</organism>
<evidence type="ECO:0000256" key="1">
    <source>
        <dbReference type="SAM" id="Coils"/>
    </source>
</evidence>
<feature type="non-terminal residue" evidence="2">
    <location>
        <position position="1"/>
    </location>
</feature>
<dbReference type="EMBL" id="BART01038092">
    <property type="protein sequence ID" value="GAH14052.1"/>
    <property type="molecule type" value="Genomic_DNA"/>
</dbReference>
<sequence>KMQEETQKGNGEKIAELSNIIHNSQSLIDTLFEELEDLTDKFEIKKRKLDNILAELNDISKTVIR</sequence>